<accession>A0A9N9F4V5</accession>
<comment type="caution">
    <text evidence="1">The sequence shown here is derived from an EMBL/GenBank/DDBJ whole genome shotgun (WGS) entry which is preliminary data.</text>
</comment>
<gene>
    <name evidence="1" type="ORF">ALEPTO_LOCUS3960</name>
</gene>
<evidence type="ECO:0000313" key="2">
    <source>
        <dbReference type="Proteomes" id="UP000789508"/>
    </source>
</evidence>
<dbReference type="InterPro" id="IPR036770">
    <property type="entry name" value="Ankyrin_rpt-contain_sf"/>
</dbReference>
<proteinExistence type="predicted"/>
<dbReference type="AlphaFoldDB" id="A0A9N9F4V5"/>
<evidence type="ECO:0000313" key="1">
    <source>
        <dbReference type="EMBL" id="CAG8510700.1"/>
    </source>
</evidence>
<dbReference type="Proteomes" id="UP000789508">
    <property type="component" value="Unassembled WGS sequence"/>
</dbReference>
<keyword evidence="2" id="KW-1185">Reference proteome</keyword>
<name>A0A9N9F4V5_9GLOM</name>
<dbReference type="OrthoDB" id="539213at2759"/>
<dbReference type="EMBL" id="CAJVPS010000823">
    <property type="protein sequence ID" value="CAG8510700.1"/>
    <property type="molecule type" value="Genomic_DNA"/>
</dbReference>
<sequence>MKNLVIFEKFPKKPNRNKKKPRSKLHFSRLSFDETSDDTHDVENINSTASATTTKFTLIEINTDRKSQDFSRDPNECPGIHCFQGNLKDLRSLLSKGRTDPNGLYPVDHQSNSYPLSILAIQQQPISKVISLLSLIEEYNGNIMIRDPQLKRTVLLESASKLMTRELEYVENYPILIEWLVRTKKFNIHEVDIEEGCGILHFVVLTKFDQCIPPILAKCIELGANPRAEDSKRLNALAYVAKFKSLRTLMEVMEKVPAMRDEETLQRAIKKTPKLSKRRAYLKRWLNERYYSVHFTI</sequence>
<organism evidence="1 2">
    <name type="scientific">Ambispora leptoticha</name>
    <dbReference type="NCBI Taxonomy" id="144679"/>
    <lineage>
        <taxon>Eukaryota</taxon>
        <taxon>Fungi</taxon>
        <taxon>Fungi incertae sedis</taxon>
        <taxon>Mucoromycota</taxon>
        <taxon>Glomeromycotina</taxon>
        <taxon>Glomeromycetes</taxon>
        <taxon>Archaeosporales</taxon>
        <taxon>Ambisporaceae</taxon>
        <taxon>Ambispora</taxon>
    </lineage>
</organism>
<protein>
    <submittedName>
        <fullName evidence="1">4955_t:CDS:1</fullName>
    </submittedName>
</protein>
<dbReference type="Gene3D" id="1.25.40.20">
    <property type="entry name" value="Ankyrin repeat-containing domain"/>
    <property type="match status" value="1"/>
</dbReference>
<reference evidence="1" key="1">
    <citation type="submission" date="2021-06" db="EMBL/GenBank/DDBJ databases">
        <authorList>
            <person name="Kallberg Y."/>
            <person name="Tangrot J."/>
            <person name="Rosling A."/>
        </authorList>
    </citation>
    <scope>NUCLEOTIDE SEQUENCE</scope>
    <source>
        <strain evidence="1">FL130A</strain>
    </source>
</reference>